<reference evidence="3" key="1">
    <citation type="submission" date="2023-03" db="EMBL/GenBank/DDBJ databases">
        <title>Massive genome expansion in bonnet fungi (Mycena s.s.) driven by repeated elements and novel gene families across ecological guilds.</title>
        <authorList>
            <consortium name="Lawrence Berkeley National Laboratory"/>
            <person name="Harder C.B."/>
            <person name="Miyauchi S."/>
            <person name="Viragh M."/>
            <person name="Kuo A."/>
            <person name="Thoen E."/>
            <person name="Andreopoulos B."/>
            <person name="Lu D."/>
            <person name="Skrede I."/>
            <person name="Drula E."/>
            <person name="Henrissat B."/>
            <person name="Morin E."/>
            <person name="Kohler A."/>
            <person name="Barry K."/>
            <person name="LaButti K."/>
            <person name="Morin E."/>
            <person name="Salamov A."/>
            <person name="Lipzen A."/>
            <person name="Mereny Z."/>
            <person name="Hegedus B."/>
            <person name="Baldrian P."/>
            <person name="Stursova M."/>
            <person name="Weitz H."/>
            <person name="Taylor A."/>
            <person name="Grigoriev I.V."/>
            <person name="Nagy L.G."/>
            <person name="Martin F."/>
            <person name="Kauserud H."/>
        </authorList>
    </citation>
    <scope>NUCLEOTIDE SEQUENCE</scope>
    <source>
        <strain evidence="3">9284</strain>
    </source>
</reference>
<keyword evidence="4" id="KW-1185">Reference proteome</keyword>
<feature type="transmembrane region" description="Helical" evidence="1">
    <location>
        <begin position="80"/>
        <end position="99"/>
    </location>
</feature>
<keyword evidence="1" id="KW-0812">Transmembrane</keyword>
<evidence type="ECO:0000313" key="4">
    <source>
        <dbReference type="Proteomes" id="UP001221142"/>
    </source>
</evidence>
<dbReference type="Pfam" id="PF01569">
    <property type="entry name" value="PAP2"/>
    <property type="match status" value="1"/>
</dbReference>
<dbReference type="SUPFAM" id="SSF48317">
    <property type="entry name" value="Acid phosphatase/Vanadium-dependent haloperoxidase"/>
    <property type="match status" value="1"/>
</dbReference>
<sequence>MASSTWQRPWWLSFLDHTNITVTGLTAVVVLFTRSAGVAYFSAGALACSLSVKVLKRAIRQPRPKKSTGKKTYGMPSTHSATIAYYAAFISLACAYLPLHPTLPGGEALLRTGVRMLVIPWATLIALSRLWYVKRCALGGAHGL</sequence>
<accession>A0AAD7FMP5</accession>
<feature type="domain" description="Phosphatidic acid phosphatase type 2/haloperoxidase" evidence="2">
    <location>
        <begin position="43"/>
        <end position="131"/>
    </location>
</feature>
<feature type="transmembrane region" description="Helical" evidence="1">
    <location>
        <begin position="12"/>
        <end position="32"/>
    </location>
</feature>
<evidence type="ECO:0000313" key="3">
    <source>
        <dbReference type="EMBL" id="KAJ7632601.1"/>
    </source>
</evidence>
<protein>
    <submittedName>
        <fullName evidence="3">PAP2-domain-containing protein</fullName>
    </submittedName>
</protein>
<gene>
    <name evidence="3" type="ORF">FB45DRAFT_509146</name>
</gene>
<keyword evidence="1" id="KW-0472">Membrane</keyword>
<dbReference type="Gene3D" id="1.20.144.10">
    <property type="entry name" value="Phosphatidic acid phosphatase type 2/haloperoxidase"/>
    <property type="match status" value="1"/>
</dbReference>
<dbReference type="InterPro" id="IPR036938">
    <property type="entry name" value="PAP2/HPO_sf"/>
</dbReference>
<dbReference type="Proteomes" id="UP001221142">
    <property type="component" value="Unassembled WGS sequence"/>
</dbReference>
<dbReference type="EMBL" id="JARKIF010000008">
    <property type="protein sequence ID" value="KAJ7632601.1"/>
    <property type="molecule type" value="Genomic_DNA"/>
</dbReference>
<comment type="caution">
    <text evidence="3">The sequence shown here is derived from an EMBL/GenBank/DDBJ whole genome shotgun (WGS) entry which is preliminary data.</text>
</comment>
<organism evidence="3 4">
    <name type="scientific">Roridomyces roridus</name>
    <dbReference type="NCBI Taxonomy" id="1738132"/>
    <lineage>
        <taxon>Eukaryota</taxon>
        <taxon>Fungi</taxon>
        <taxon>Dikarya</taxon>
        <taxon>Basidiomycota</taxon>
        <taxon>Agaricomycotina</taxon>
        <taxon>Agaricomycetes</taxon>
        <taxon>Agaricomycetidae</taxon>
        <taxon>Agaricales</taxon>
        <taxon>Marasmiineae</taxon>
        <taxon>Mycenaceae</taxon>
        <taxon>Roridomyces</taxon>
    </lineage>
</organism>
<proteinExistence type="predicted"/>
<feature type="transmembrane region" description="Helical" evidence="1">
    <location>
        <begin position="114"/>
        <end position="132"/>
    </location>
</feature>
<dbReference type="PANTHER" id="PTHR14969">
    <property type="entry name" value="SPHINGOSINE-1-PHOSPHATE PHOSPHOHYDROLASE"/>
    <property type="match status" value="1"/>
</dbReference>
<dbReference type="GO" id="GO:0042392">
    <property type="term" value="F:sphingosine-1-phosphate phosphatase activity"/>
    <property type="evidence" value="ECO:0007669"/>
    <property type="project" value="TreeGrafter"/>
</dbReference>
<evidence type="ECO:0000256" key="1">
    <source>
        <dbReference type="SAM" id="Phobius"/>
    </source>
</evidence>
<dbReference type="InterPro" id="IPR000326">
    <property type="entry name" value="PAP2/HPO"/>
</dbReference>
<dbReference type="AlphaFoldDB" id="A0AAD7FMP5"/>
<dbReference type="PANTHER" id="PTHR14969:SF13">
    <property type="entry name" value="AT30094P"/>
    <property type="match status" value="1"/>
</dbReference>
<keyword evidence="1" id="KW-1133">Transmembrane helix</keyword>
<evidence type="ECO:0000259" key="2">
    <source>
        <dbReference type="Pfam" id="PF01569"/>
    </source>
</evidence>
<name>A0AAD7FMP5_9AGAR</name>